<dbReference type="AlphaFoldDB" id="A0A7R9KPI8"/>
<protein>
    <recommendedName>
        <fullName evidence="2">VWFC domain-containing protein</fullName>
    </recommendedName>
</protein>
<dbReference type="SMART" id="SM00214">
    <property type="entry name" value="VWC"/>
    <property type="match status" value="2"/>
</dbReference>
<reference evidence="3" key="1">
    <citation type="submission" date="2020-11" db="EMBL/GenBank/DDBJ databases">
        <authorList>
            <person name="Tran Van P."/>
        </authorList>
    </citation>
    <scope>NUCLEOTIDE SEQUENCE</scope>
</reference>
<feature type="domain" description="VWFC" evidence="2">
    <location>
        <begin position="166"/>
        <end position="231"/>
    </location>
</feature>
<dbReference type="InterPro" id="IPR052278">
    <property type="entry name" value="Chordin-like_regulators"/>
</dbReference>
<evidence type="ECO:0000313" key="3">
    <source>
        <dbReference type="EMBL" id="CAD7626677.1"/>
    </source>
</evidence>
<dbReference type="GO" id="GO:0036122">
    <property type="term" value="F:BMP binding"/>
    <property type="evidence" value="ECO:0007669"/>
    <property type="project" value="TreeGrafter"/>
</dbReference>
<sequence>MRDITIYKFIYHFYPMGRVKCEQEICPKLNCTEQTTITGSCCPVCANQLDPLNANNTSTKGCYLEGDKKFHLAGSRWHPYLPPFGFDKCSLCTCLANSLTIQCERNIECPALTCAEQEAYRENPMDCCKRCPNALPVKSIVSVDQLGDQRSIGGVMKSPHELMALGGCKFRGRVYPNGDEWHPTVQPFGEVKCVKCRCKDGHSKCKRIVCPKITACSIVINRNNECCPICADDMDGMMMKNQPENPVHHRRNKGNKRRRNNRRALHRKSQRVDTNADKMVA</sequence>
<evidence type="ECO:0000256" key="1">
    <source>
        <dbReference type="SAM" id="MobiDB-lite"/>
    </source>
</evidence>
<accession>A0A7R9KPI8</accession>
<feature type="compositionally biased region" description="Basic residues" evidence="1">
    <location>
        <begin position="248"/>
        <end position="269"/>
    </location>
</feature>
<dbReference type="GO" id="GO:0009953">
    <property type="term" value="P:dorsal/ventral pattern formation"/>
    <property type="evidence" value="ECO:0007669"/>
    <property type="project" value="TreeGrafter"/>
</dbReference>
<dbReference type="Proteomes" id="UP000759131">
    <property type="component" value="Unassembled WGS sequence"/>
</dbReference>
<dbReference type="GO" id="GO:0030514">
    <property type="term" value="P:negative regulation of BMP signaling pathway"/>
    <property type="evidence" value="ECO:0007669"/>
    <property type="project" value="TreeGrafter"/>
</dbReference>
<evidence type="ECO:0000313" key="4">
    <source>
        <dbReference type="Proteomes" id="UP000759131"/>
    </source>
</evidence>
<dbReference type="GO" id="GO:0005615">
    <property type="term" value="C:extracellular space"/>
    <property type="evidence" value="ECO:0007669"/>
    <property type="project" value="TreeGrafter"/>
</dbReference>
<organism evidence="3">
    <name type="scientific">Medioppia subpectinata</name>
    <dbReference type="NCBI Taxonomy" id="1979941"/>
    <lineage>
        <taxon>Eukaryota</taxon>
        <taxon>Metazoa</taxon>
        <taxon>Ecdysozoa</taxon>
        <taxon>Arthropoda</taxon>
        <taxon>Chelicerata</taxon>
        <taxon>Arachnida</taxon>
        <taxon>Acari</taxon>
        <taxon>Acariformes</taxon>
        <taxon>Sarcoptiformes</taxon>
        <taxon>Oribatida</taxon>
        <taxon>Brachypylina</taxon>
        <taxon>Oppioidea</taxon>
        <taxon>Oppiidae</taxon>
        <taxon>Medioppia</taxon>
    </lineage>
</organism>
<dbReference type="EMBL" id="CAJPIZ010004047">
    <property type="protein sequence ID" value="CAG2107107.1"/>
    <property type="molecule type" value="Genomic_DNA"/>
</dbReference>
<feature type="compositionally biased region" description="Basic and acidic residues" evidence="1">
    <location>
        <begin position="270"/>
        <end position="281"/>
    </location>
</feature>
<dbReference type="InterPro" id="IPR001007">
    <property type="entry name" value="VWF_dom"/>
</dbReference>
<dbReference type="PROSITE" id="PS01208">
    <property type="entry name" value="VWFC_1"/>
    <property type="match status" value="1"/>
</dbReference>
<dbReference type="Gene3D" id="6.20.200.20">
    <property type="match status" value="1"/>
</dbReference>
<dbReference type="Pfam" id="PF00093">
    <property type="entry name" value="VWC"/>
    <property type="match status" value="2"/>
</dbReference>
<dbReference type="PANTHER" id="PTHR46526">
    <property type="entry name" value="CHORDIN"/>
    <property type="match status" value="1"/>
</dbReference>
<dbReference type="PANTHER" id="PTHR46526:SF1">
    <property type="entry name" value="CHORDIN"/>
    <property type="match status" value="1"/>
</dbReference>
<evidence type="ECO:0000259" key="2">
    <source>
        <dbReference type="PROSITE" id="PS50184"/>
    </source>
</evidence>
<feature type="region of interest" description="Disordered" evidence="1">
    <location>
        <begin position="240"/>
        <end position="281"/>
    </location>
</feature>
<dbReference type="PROSITE" id="PS50184">
    <property type="entry name" value="VWFC_2"/>
    <property type="match status" value="1"/>
</dbReference>
<proteinExistence type="predicted"/>
<dbReference type="EMBL" id="OC858622">
    <property type="protein sequence ID" value="CAD7626677.1"/>
    <property type="molecule type" value="Genomic_DNA"/>
</dbReference>
<name>A0A7R9KPI8_9ACAR</name>
<dbReference type="SUPFAM" id="SSF57603">
    <property type="entry name" value="FnI-like domain"/>
    <property type="match status" value="2"/>
</dbReference>
<keyword evidence="4" id="KW-1185">Reference proteome</keyword>
<gene>
    <name evidence="3" type="ORF">OSB1V03_LOCUS7110</name>
</gene>
<dbReference type="OrthoDB" id="9829321at2759"/>